<sequence>MSNAPSRLALIDALKAVASQFIVLHHLAFYGPMSDFTHKLWPGLITWLSQDARMAVQVFLVISGFLSARALAPHGVLRGQHPLRLVLSRYIKISLPYLAALLVAIVCTEVARRWMAHDSIPDTPELLQFLAHALLLHSVLGMDALSAGVWYVAIDFQLFTLFVAVLWLARSLANGAARATAWAVMLLMAVLALASLFFFNRDSDWDNWALYFMGAYTLGAITCWASLPGQHRAWRWLAAVLVLATVLALAVDFRERIALALVVALLLGVAQWGGWLASFPRSRVLAYLGQISYSVFLLNFPIGLVVNAAFTRFAPPDPVVQTVGVLLAWLACNLAGALFYHQVEHRLRRLG</sequence>
<feature type="transmembrane region" description="Helical" evidence="1">
    <location>
        <begin position="291"/>
        <end position="313"/>
    </location>
</feature>
<evidence type="ECO:0000256" key="1">
    <source>
        <dbReference type="SAM" id="Phobius"/>
    </source>
</evidence>
<feature type="transmembrane region" description="Helical" evidence="1">
    <location>
        <begin position="234"/>
        <end position="251"/>
    </location>
</feature>
<dbReference type="PANTHER" id="PTHR23028:SF131">
    <property type="entry name" value="BLR2367 PROTEIN"/>
    <property type="match status" value="1"/>
</dbReference>
<protein>
    <submittedName>
        <fullName evidence="3">Acyltransferase family protein</fullName>
        <ecNumber evidence="3">2.3.-.-</ecNumber>
    </submittedName>
</protein>
<dbReference type="EC" id="2.3.-.-" evidence="3"/>
<feature type="transmembrane region" description="Helical" evidence="1">
    <location>
        <begin position="93"/>
        <end position="111"/>
    </location>
</feature>
<keyword evidence="1" id="KW-0812">Transmembrane</keyword>
<feature type="transmembrane region" description="Helical" evidence="1">
    <location>
        <begin position="181"/>
        <end position="199"/>
    </location>
</feature>
<keyword evidence="1" id="KW-0472">Membrane</keyword>
<dbReference type="Pfam" id="PF01757">
    <property type="entry name" value="Acyl_transf_3"/>
    <property type="match status" value="1"/>
</dbReference>
<keyword evidence="1" id="KW-1133">Transmembrane helix</keyword>
<feature type="transmembrane region" description="Helical" evidence="1">
    <location>
        <begin position="205"/>
        <end position="227"/>
    </location>
</feature>
<feature type="transmembrane region" description="Helical" evidence="1">
    <location>
        <begin position="148"/>
        <end position="169"/>
    </location>
</feature>
<feature type="transmembrane region" description="Helical" evidence="1">
    <location>
        <begin position="12"/>
        <end position="32"/>
    </location>
</feature>
<organism evidence="3 4">
    <name type="scientific">Hydrogenophaga atypica</name>
    <dbReference type="NCBI Taxonomy" id="249409"/>
    <lineage>
        <taxon>Bacteria</taxon>
        <taxon>Pseudomonadati</taxon>
        <taxon>Pseudomonadota</taxon>
        <taxon>Betaproteobacteria</taxon>
        <taxon>Burkholderiales</taxon>
        <taxon>Comamonadaceae</taxon>
        <taxon>Hydrogenophaga</taxon>
    </lineage>
</organism>
<feature type="transmembrane region" description="Helical" evidence="1">
    <location>
        <begin position="319"/>
        <end position="340"/>
    </location>
</feature>
<proteinExistence type="predicted"/>
<feature type="transmembrane region" description="Helical" evidence="1">
    <location>
        <begin position="257"/>
        <end position="279"/>
    </location>
</feature>
<keyword evidence="3" id="KW-0808">Transferase</keyword>
<dbReference type="EMBL" id="JBHTCA010000004">
    <property type="protein sequence ID" value="MFC7408862.1"/>
    <property type="molecule type" value="Genomic_DNA"/>
</dbReference>
<dbReference type="PANTHER" id="PTHR23028">
    <property type="entry name" value="ACETYLTRANSFERASE"/>
    <property type="match status" value="1"/>
</dbReference>
<evidence type="ECO:0000313" key="4">
    <source>
        <dbReference type="Proteomes" id="UP001596501"/>
    </source>
</evidence>
<gene>
    <name evidence="3" type="ORF">ACFQPB_08320</name>
</gene>
<evidence type="ECO:0000313" key="3">
    <source>
        <dbReference type="EMBL" id="MFC7408862.1"/>
    </source>
</evidence>
<keyword evidence="4" id="KW-1185">Reference proteome</keyword>
<dbReference type="InterPro" id="IPR002656">
    <property type="entry name" value="Acyl_transf_3_dom"/>
</dbReference>
<dbReference type="InterPro" id="IPR050879">
    <property type="entry name" value="Acyltransferase_3"/>
</dbReference>
<reference evidence="4" key="1">
    <citation type="journal article" date="2019" name="Int. J. Syst. Evol. Microbiol.">
        <title>The Global Catalogue of Microorganisms (GCM) 10K type strain sequencing project: providing services to taxonomists for standard genome sequencing and annotation.</title>
        <authorList>
            <consortium name="The Broad Institute Genomics Platform"/>
            <consortium name="The Broad Institute Genome Sequencing Center for Infectious Disease"/>
            <person name="Wu L."/>
            <person name="Ma J."/>
        </authorList>
    </citation>
    <scope>NUCLEOTIDE SEQUENCE [LARGE SCALE GENOMIC DNA]</scope>
    <source>
        <strain evidence="4">CGMCC 1.12371</strain>
    </source>
</reference>
<name>A0ABW2QL36_9BURK</name>
<dbReference type="Proteomes" id="UP001596501">
    <property type="component" value="Unassembled WGS sequence"/>
</dbReference>
<evidence type="ECO:0000259" key="2">
    <source>
        <dbReference type="Pfam" id="PF01757"/>
    </source>
</evidence>
<keyword evidence="3" id="KW-0012">Acyltransferase</keyword>
<dbReference type="RefSeq" id="WP_382221765.1">
    <property type="nucleotide sequence ID" value="NZ_JBHTCA010000004.1"/>
</dbReference>
<accession>A0ABW2QL36</accession>
<comment type="caution">
    <text evidence="3">The sequence shown here is derived from an EMBL/GenBank/DDBJ whole genome shotgun (WGS) entry which is preliminary data.</text>
</comment>
<dbReference type="GO" id="GO:0016746">
    <property type="term" value="F:acyltransferase activity"/>
    <property type="evidence" value="ECO:0007669"/>
    <property type="project" value="UniProtKB-KW"/>
</dbReference>
<feature type="domain" description="Acyltransferase 3" evidence="2">
    <location>
        <begin position="11"/>
        <end position="332"/>
    </location>
</feature>
<feature type="transmembrane region" description="Helical" evidence="1">
    <location>
        <begin position="52"/>
        <end position="72"/>
    </location>
</feature>